<evidence type="ECO:0000313" key="2">
    <source>
        <dbReference type="EMBL" id="AQS60039.1"/>
    </source>
</evidence>
<dbReference type="PANTHER" id="PTHR41307">
    <property type="entry name" value="MEMBRANE PROTEIN-RELATED"/>
    <property type="match status" value="1"/>
</dbReference>
<evidence type="ECO:0008006" key="4">
    <source>
        <dbReference type="Google" id="ProtNLM"/>
    </source>
</evidence>
<feature type="transmembrane region" description="Helical" evidence="1">
    <location>
        <begin position="136"/>
        <end position="155"/>
    </location>
</feature>
<protein>
    <recommendedName>
        <fullName evidence="4">DUF1129 family protein</fullName>
    </recommendedName>
</protein>
<dbReference type="Pfam" id="PF06304">
    <property type="entry name" value="DUF1048"/>
    <property type="match status" value="1"/>
</dbReference>
<dbReference type="SUPFAM" id="SSF158560">
    <property type="entry name" value="BH3980-like"/>
    <property type="match status" value="1"/>
</dbReference>
<evidence type="ECO:0000313" key="3">
    <source>
        <dbReference type="Proteomes" id="UP000189464"/>
    </source>
</evidence>
<dbReference type="EMBL" id="CP019698">
    <property type="protein sequence ID" value="AQS60039.1"/>
    <property type="molecule type" value="Genomic_DNA"/>
</dbReference>
<keyword evidence="1" id="KW-1133">Transmembrane helix</keyword>
<proteinExistence type="predicted"/>
<dbReference type="RefSeq" id="WP_077715081.1">
    <property type="nucleotide sequence ID" value="NZ_CP019698.1"/>
</dbReference>
<sequence>MSNEVQVMIKQNYKFSKQLTPENERIFTDIVCYLRTSDIDELQAEEAIQQILDMFLSAQHRGEAISDVIGSDYKEFCNEIIHSSSKQRFSSKVLTFLELLLFCMVLMWVIDLAFAILPQIIKNKQINLEYTVTLGFLARVFTVLAIAYALINYIGRNSFQLAKKSRKKFFIFGCLFGLFILLPAFISYLLKDFVLFTAELHYIGLILIPSYLASRYYNRWRS</sequence>
<keyword evidence="1" id="KW-0812">Transmembrane</keyword>
<accession>A0A1S6IZ39</accession>
<dbReference type="KEGG" id="dfg:B0537_13735"/>
<dbReference type="AlphaFoldDB" id="A0A1S6IZ39"/>
<dbReference type="Proteomes" id="UP000189464">
    <property type="component" value="Chromosome"/>
</dbReference>
<organism evidence="2 3">
    <name type="scientific">Desulforamulus ferrireducens</name>
    <dbReference type="NCBI Taxonomy" id="1833852"/>
    <lineage>
        <taxon>Bacteria</taxon>
        <taxon>Bacillati</taxon>
        <taxon>Bacillota</taxon>
        <taxon>Clostridia</taxon>
        <taxon>Eubacteriales</taxon>
        <taxon>Peptococcaceae</taxon>
        <taxon>Desulforamulus</taxon>
    </lineage>
</organism>
<keyword evidence="1" id="KW-0472">Membrane</keyword>
<name>A0A1S6IZ39_9FIRM</name>
<dbReference type="PANTHER" id="PTHR41307:SF1">
    <property type="entry name" value="MEMBRANE PROTEIN"/>
    <property type="match status" value="1"/>
</dbReference>
<keyword evidence="3" id="KW-1185">Reference proteome</keyword>
<dbReference type="Gene3D" id="1.10.1900.10">
    <property type="entry name" value="c-terminal domain of poly(a) binding protein"/>
    <property type="match status" value="1"/>
</dbReference>
<gene>
    <name evidence="2" type="ORF">B0537_13735</name>
</gene>
<feature type="transmembrane region" description="Helical" evidence="1">
    <location>
        <begin position="93"/>
        <end position="116"/>
    </location>
</feature>
<reference evidence="2 3" key="1">
    <citation type="journal article" date="2016" name="Int. J. Syst. Evol. Microbiol.">
        <title>Desulfotomaculum ferrireducens sp. nov., a moderately thermophilic sulfate-reducing and dissimilatory Fe(III)-reducing bacterium isolated from compost.</title>
        <authorList>
            <person name="Yang G."/>
            <person name="Guo J."/>
            <person name="Zhuang L."/>
            <person name="Yuan Y."/>
            <person name="Zhou S."/>
        </authorList>
    </citation>
    <scope>NUCLEOTIDE SEQUENCE [LARGE SCALE GENOMIC DNA]</scope>
    <source>
        <strain evidence="2 3">GSS09</strain>
    </source>
</reference>
<dbReference type="InterPro" id="IPR008316">
    <property type="entry name" value="UCP029876"/>
</dbReference>
<dbReference type="OrthoDB" id="1655249at2"/>
<evidence type="ECO:0000256" key="1">
    <source>
        <dbReference type="SAM" id="Phobius"/>
    </source>
</evidence>
<feature type="transmembrane region" description="Helical" evidence="1">
    <location>
        <begin position="193"/>
        <end position="213"/>
    </location>
</feature>
<feature type="transmembrane region" description="Helical" evidence="1">
    <location>
        <begin position="167"/>
        <end position="187"/>
    </location>
</feature>
<dbReference type="STRING" id="1833852.B0537_13735"/>